<proteinExistence type="predicted"/>
<accession>A0A382Q8H6</accession>
<dbReference type="EMBL" id="UINC01112351">
    <property type="protein sequence ID" value="SVC81235.1"/>
    <property type="molecule type" value="Genomic_DNA"/>
</dbReference>
<name>A0A382Q8H6_9ZZZZ</name>
<evidence type="ECO:0000313" key="1">
    <source>
        <dbReference type="EMBL" id="SVC81235.1"/>
    </source>
</evidence>
<sequence length="93" mass="10590">MPGVRSRWVNHIYNILSSSNRGLGVNEIRGTLFNQLRDPPSARQITSNLKIDKRFKVLGKTIAGSLLRAKSHEVTVFGLADRNYDPIEPFRQR</sequence>
<reference evidence="1" key="1">
    <citation type="submission" date="2018-05" db="EMBL/GenBank/DDBJ databases">
        <authorList>
            <person name="Lanie J.A."/>
            <person name="Ng W.-L."/>
            <person name="Kazmierczak K.M."/>
            <person name="Andrzejewski T.M."/>
            <person name="Davidsen T.M."/>
            <person name="Wayne K.J."/>
            <person name="Tettelin H."/>
            <person name="Glass J.I."/>
            <person name="Rusch D."/>
            <person name="Podicherti R."/>
            <person name="Tsui H.-C.T."/>
            <person name="Winkler M.E."/>
        </authorList>
    </citation>
    <scope>NUCLEOTIDE SEQUENCE</scope>
</reference>
<gene>
    <name evidence="1" type="ORF">METZ01_LOCUS334089</name>
</gene>
<dbReference type="AlphaFoldDB" id="A0A382Q8H6"/>
<protein>
    <submittedName>
        <fullName evidence="1">Uncharacterized protein</fullName>
    </submittedName>
</protein>
<organism evidence="1">
    <name type="scientific">marine metagenome</name>
    <dbReference type="NCBI Taxonomy" id="408172"/>
    <lineage>
        <taxon>unclassified sequences</taxon>
        <taxon>metagenomes</taxon>
        <taxon>ecological metagenomes</taxon>
    </lineage>
</organism>